<name>A0A643FCJ7_IDEDE</name>
<dbReference type="CDD" id="cd03445">
    <property type="entry name" value="Thioesterase_II_repeat2"/>
    <property type="match status" value="1"/>
</dbReference>
<dbReference type="InterPro" id="IPR049449">
    <property type="entry name" value="TesB_ACOT8-like_N"/>
</dbReference>
<dbReference type="GO" id="GO:0047617">
    <property type="term" value="F:fatty acyl-CoA hydrolase activity"/>
    <property type="evidence" value="ECO:0007669"/>
    <property type="project" value="InterPro"/>
</dbReference>
<keyword evidence="7" id="KW-1185">Reference proteome</keyword>
<comment type="caution">
    <text evidence="6">The sequence shown here is derived from an EMBL/GenBank/DDBJ whole genome shotgun (WGS) entry which is preliminary data.</text>
</comment>
<feature type="domain" description="Acyl-CoA thioesterase-like N-terminal HotDog" evidence="4">
    <location>
        <begin position="57"/>
        <end position="136"/>
    </location>
</feature>
<dbReference type="Proteomes" id="UP000430120">
    <property type="component" value="Unassembled WGS sequence"/>
</dbReference>
<dbReference type="InterPro" id="IPR003703">
    <property type="entry name" value="Acyl_CoA_thio"/>
</dbReference>
<evidence type="ECO:0000256" key="1">
    <source>
        <dbReference type="ARBA" id="ARBA00006538"/>
    </source>
</evidence>
<dbReference type="Pfam" id="PF13622">
    <property type="entry name" value="4HBT_3"/>
    <property type="match status" value="1"/>
</dbReference>
<dbReference type="PANTHER" id="PTHR11066">
    <property type="entry name" value="ACYL-COA THIOESTERASE"/>
    <property type="match status" value="1"/>
</dbReference>
<evidence type="ECO:0000313" key="7">
    <source>
        <dbReference type="Proteomes" id="UP000430120"/>
    </source>
</evidence>
<feature type="domain" description="Acyl-CoA thioesterase-like C-terminal" evidence="5">
    <location>
        <begin position="175"/>
        <end position="308"/>
    </location>
</feature>
<reference evidence="6 7" key="1">
    <citation type="submission" date="2019-09" db="EMBL/GenBank/DDBJ databases">
        <title>Draft genome sequences of 48 bacterial type strains from the CCUG.</title>
        <authorList>
            <person name="Tunovic T."/>
            <person name="Pineiro-Iglesias B."/>
            <person name="Unosson C."/>
            <person name="Inganas E."/>
            <person name="Ohlen M."/>
            <person name="Cardew S."/>
            <person name="Jensie-Markopoulos S."/>
            <person name="Salva-Serra F."/>
            <person name="Jaen-Luchoro D."/>
            <person name="Karlsson R."/>
            <person name="Svensson-Stadler L."/>
            <person name="Chun J."/>
            <person name="Moore E."/>
        </authorList>
    </citation>
    <scope>NUCLEOTIDE SEQUENCE [LARGE SCALE GENOMIC DNA]</scope>
    <source>
        <strain evidence="6 7">CCUG 30977</strain>
    </source>
</reference>
<feature type="region of interest" description="Disordered" evidence="3">
    <location>
        <begin position="1"/>
        <end position="23"/>
    </location>
</feature>
<comment type="similarity">
    <text evidence="1">Belongs to the C/M/P thioester hydrolase family.</text>
</comment>
<organism evidence="6 7">
    <name type="scientific">Ideonella dechloratans</name>
    <dbReference type="NCBI Taxonomy" id="36863"/>
    <lineage>
        <taxon>Bacteria</taxon>
        <taxon>Pseudomonadati</taxon>
        <taxon>Pseudomonadota</taxon>
        <taxon>Betaproteobacteria</taxon>
        <taxon>Burkholderiales</taxon>
        <taxon>Sphaerotilaceae</taxon>
        <taxon>Ideonella</taxon>
    </lineage>
</organism>
<dbReference type="EMBL" id="VZPB01000025">
    <property type="protein sequence ID" value="KAB0581429.1"/>
    <property type="molecule type" value="Genomic_DNA"/>
</dbReference>
<proteinExistence type="inferred from homology"/>
<dbReference type="Gene3D" id="2.40.160.210">
    <property type="entry name" value="Acyl-CoA thioesterase, double hotdog domain"/>
    <property type="match status" value="1"/>
</dbReference>
<evidence type="ECO:0000256" key="2">
    <source>
        <dbReference type="ARBA" id="ARBA00022801"/>
    </source>
</evidence>
<protein>
    <submittedName>
        <fullName evidence="6">Acyl-CoA thioesterase II</fullName>
    </submittedName>
</protein>
<gene>
    <name evidence="6" type="ORF">F7Q92_11915</name>
</gene>
<dbReference type="InterPro" id="IPR029069">
    <property type="entry name" value="HotDog_dom_sf"/>
</dbReference>
<dbReference type="Pfam" id="PF20789">
    <property type="entry name" value="4HBT_3C"/>
    <property type="match status" value="1"/>
</dbReference>
<dbReference type="AlphaFoldDB" id="A0A643FCJ7"/>
<accession>A0A643FCJ7</accession>
<evidence type="ECO:0000259" key="4">
    <source>
        <dbReference type="Pfam" id="PF13622"/>
    </source>
</evidence>
<evidence type="ECO:0000259" key="5">
    <source>
        <dbReference type="Pfam" id="PF20789"/>
    </source>
</evidence>
<dbReference type="InterPro" id="IPR049450">
    <property type="entry name" value="ACOT8-like_C"/>
</dbReference>
<evidence type="ECO:0000313" key="6">
    <source>
        <dbReference type="EMBL" id="KAB0581429.1"/>
    </source>
</evidence>
<keyword evidence="2" id="KW-0378">Hydrolase</keyword>
<dbReference type="PANTHER" id="PTHR11066:SF34">
    <property type="entry name" value="ACYL-COENZYME A THIOESTERASE 8"/>
    <property type="match status" value="1"/>
</dbReference>
<dbReference type="GO" id="GO:0006637">
    <property type="term" value="P:acyl-CoA metabolic process"/>
    <property type="evidence" value="ECO:0007669"/>
    <property type="project" value="InterPro"/>
</dbReference>
<dbReference type="RefSeq" id="WP_151124366.1">
    <property type="nucleotide sequence ID" value="NZ_CP088082.1"/>
</dbReference>
<dbReference type="OrthoDB" id="9781019at2"/>
<dbReference type="GO" id="GO:0009062">
    <property type="term" value="P:fatty acid catabolic process"/>
    <property type="evidence" value="ECO:0007669"/>
    <property type="project" value="TreeGrafter"/>
</dbReference>
<sequence length="328" mass="35871">MSTPSTPHSGAAGTEKFNTVAPDLGSGEGWDKLGLAELMRLRFSDSGALYSPHADVNINGALFGGQLIGQAIAAASHGISDRWAHSVQVSFLAPGHPGEEMHYQVRTLMQGRSFQVQQVLGTQGSRTVISATISFQTEEPSPDHQRAMPDAPPPESLRTLQEVGAAYADRIPAAAARRLGQSRAAELRLVDPEAFLFRREPEARLRFWVKLQRDLPDDPVLQRAAIGYLSDYWMPLTPLMAHLEAKIGTGLYLASLNHTLWLHRAPRVDDWLLVDAQSPFSGNARGLTTGHFYQRDGTLLATATQECLFRGWVEDGQGGFRVPGMPAR</sequence>
<dbReference type="InterPro" id="IPR042171">
    <property type="entry name" value="Acyl-CoA_hotdog"/>
</dbReference>
<dbReference type="SUPFAM" id="SSF54637">
    <property type="entry name" value="Thioesterase/thiol ester dehydrase-isomerase"/>
    <property type="match status" value="2"/>
</dbReference>
<evidence type="ECO:0000256" key="3">
    <source>
        <dbReference type="SAM" id="MobiDB-lite"/>
    </source>
</evidence>
<dbReference type="CDD" id="cd03444">
    <property type="entry name" value="Thioesterase_II_repeat1"/>
    <property type="match status" value="1"/>
</dbReference>